<evidence type="ECO:0000256" key="1">
    <source>
        <dbReference type="SAM" id="MobiDB-lite"/>
    </source>
</evidence>
<evidence type="ECO:0000313" key="2">
    <source>
        <dbReference type="EMBL" id="PZG22524.1"/>
    </source>
</evidence>
<gene>
    <name evidence="2" type="ORF">C1J01_03805</name>
</gene>
<name>A0A2W2G6P6_9ACTN</name>
<reference evidence="2 3" key="1">
    <citation type="submission" date="2018-01" db="EMBL/GenBank/DDBJ databases">
        <title>Draft genome sequence of Nonomuraea sp. KC333.</title>
        <authorList>
            <person name="Sahin N."/>
            <person name="Saygin H."/>
            <person name="Ay H."/>
        </authorList>
    </citation>
    <scope>NUCLEOTIDE SEQUENCE [LARGE SCALE GENOMIC DNA]</scope>
    <source>
        <strain evidence="2 3">KC333</strain>
    </source>
</reference>
<dbReference type="EMBL" id="POUD01000008">
    <property type="protein sequence ID" value="PZG22524.1"/>
    <property type="molecule type" value="Genomic_DNA"/>
</dbReference>
<dbReference type="RefSeq" id="WP_111175996.1">
    <property type="nucleotide sequence ID" value="NZ_POUD01000008.1"/>
</dbReference>
<sequence>MSPEVRDLAWAGAAARGQSISLYLETLVEADPLTRGQVTGAMPRRLRVPTGTEVMLQARVRPEVCDLAKKGAKARRVPLWRYLEILVEADQKGTAPVEPEQTEQLNLDLMSA</sequence>
<proteinExistence type="predicted"/>
<dbReference type="OrthoDB" id="9840580at2"/>
<keyword evidence="3" id="KW-1185">Reference proteome</keyword>
<protein>
    <submittedName>
        <fullName evidence="2">Uncharacterized protein</fullName>
    </submittedName>
</protein>
<organism evidence="2 3">
    <name type="scientific">Nonomuraea aridisoli</name>
    <dbReference type="NCBI Taxonomy" id="2070368"/>
    <lineage>
        <taxon>Bacteria</taxon>
        <taxon>Bacillati</taxon>
        <taxon>Actinomycetota</taxon>
        <taxon>Actinomycetes</taxon>
        <taxon>Streptosporangiales</taxon>
        <taxon>Streptosporangiaceae</taxon>
        <taxon>Nonomuraea</taxon>
    </lineage>
</organism>
<dbReference type="AlphaFoldDB" id="A0A2W2G6P6"/>
<dbReference type="Proteomes" id="UP000249304">
    <property type="component" value="Unassembled WGS sequence"/>
</dbReference>
<feature type="region of interest" description="Disordered" evidence="1">
    <location>
        <begin position="92"/>
        <end position="112"/>
    </location>
</feature>
<accession>A0A2W2G6P6</accession>
<evidence type="ECO:0000313" key="3">
    <source>
        <dbReference type="Proteomes" id="UP000249304"/>
    </source>
</evidence>
<comment type="caution">
    <text evidence="2">The sequence shown here is derived from an EMBL/GenBank/DDBJ whole genome shotgun (WGS) entry which is preliminary data.</text>
</comment>